<dbReference type="SMART" id="SM00287">
    <property type="entry name" value="SH3b"/>
    <property type="match status" value="1"/>
</dbReference>
<proteinExistence type="predicted"/>
<dbReference type="Pfam" id="PF14326">
    <property type="entry name" value="DUF4384"/>
    <property type="match status" value="1"/>
</dbReference>
<keyword evidence="4" id="KW-1185">Reference proteome</keyword>
<evidence type="ECO:0000313" key="3">
    <source>
        <dbReference type="EMBL" id="MCJ0764602.1"/>
    </source>
</evidence>
<dbReference type="InterPro" id="IPR018247">
    <property type="entry name" value="EF_Hand_1_Ca_BS"/>
</dbReference>
<keyword evidence="1" id="KW-0732">Signal</keyword>
<dbReference type="InterPro" id="IPR029030">
    <property type="entry name" value="Caspase-like_dom_sf"/>
</dbReference>
<dbReference type="InterPro" id="IPR011600">
    <property type="entry name" value="Pept_C14_caspase"/>
</dbReference>
<dbReference type="GO" id="GO:0004197">
    <property type="term" value="F:cysteine-type endopeptidase activity"/>
    <property type="evidence" value="ECO:0007669"/>
    <property type="project" value="InterPro"/>
</dbReference>
<dbReference type="InterPro" id="IPR003646">
    <property type="entry name" value="SH3-like_bac-type"/>
</dbReference>
<comment type="caution">
    <text evidence="3">The sequence shown here is derived from an EMBL/GenBank/DDBJ whole genome shotgun (WGS) entry which is preliminary data.</text>
</comment>
<evidence type="ECO:0000259" key="2">
    <source>
        <dbReference type="PROSITE" id="PS51781"/>
    </source>
</evidence>
<dbReference type="PANTHER" id="PTHR48104:SF30">
    <property type="entry name" value="METACASPASE-1"/>
    <property type="match status" value="1"/>
</dbReference>
<feature type="chain" id="PRO_5040924805" evidence="1">
    <location>
        <begin position="32"/>
        <end position="619"/>
    </location>
</feature>
<feature type="domain" description="SH3b" evidence="2">
    <location>
        <begin position="29"/>
        <end position="92"/>
    </location>
</feature>
<reference evidence="3" key="1">
    <citation type="submission" date="2022-03" db="EMBL/GenBank/DDBJ databases">
        <authorList>
            <person name="Woo C.Y."/>
        </authorList>
    </citation>
    <scope>NUCLEOTIDE SEQUENCE</scope>
    <source>
        <strain evidence="3">CYS-02</strain>
    </source>
</reference>
<dbReference type="Proteomes" id="UP001139447">
    <property type="component" value="Unassembled WGS sequence"/>
</dbReference>
<evidence type="ECO:0000256" key="1">
    <source>
        <dbReference type="SAM" id="SignalP"/>
    </source>
</evidence>
<dbReference type="Pfam" id="PF00656">
    <property type="entry name" value="Peptidase_C14"/>
    <property type="match status" value="1"/>
</dbReference>
<sequence>MAERHTGMTSKLAPRYFLALLGLLAGLCSHAQTTTALRATELRADKLGSSPVLSSLAAGTTLRVLGIEGGWAQVESAGKTGWVRASAVNLQAGSSAAASVSSGREASGNTALTLGVRSLPPRANRHALIIGIGRYADPATPSLPGTRIDRQSATQMAQAMQVPQSNIRYLQDEQATGDNIRKALADLTAQVQDGDRVFIHYSGHGTRYNDPAAGGCVEALLAYDGGQSGTITNREMADLLKTITGKTDKLFVMYDACHSGGLVNLASGARTRGLANANDEGLLRPKFSAISEECGRPVNVKTRNLLVESTAKGALPQDIIHLSASRDNEISFDDELKGGLATQFMRDCMLRDARDLDDSGAISIDEIKQCAQEKINKRMQNDANFKPHNLTLSGNAGFVPAWFGQALPAAAPAAPVAAAAPATTVAPAAPVAAAPTAAAPPPLTGAQALRQMFDQRDAKRRVQVTLGKNKLRIGQDALDFSVQSDRPGYVYVALAGSDNKSVYLLFPNDLDQNNKLEAGQQLLLPRPNWRVKAGGPAGIDNLLVLVSDGPRDLTPLAASKAGPFVSSLNDAEGRARLGALLSTSRMVSGQECASPAARKNNPLCSDAFGASMLSVEEVK</sequence>
<feature type="signal peptide" evidence="1">
    <location>
        <begin position="1"/>
        <end position="31"/>
    </location>
</feature>
<dbReference type="InterPro" id="IPR025493">
    <property type="entry name" value="DUF4384"/>
</dbReference>
<protein>
    <submittedName>
        <fullName evidence="3">Caspase family protein</fullName>
    </submittedName>
</protein>
<dbReference type="Gene3D" id="3.40.50.1460">
    <property type="match status" value="1"/>
</dbReference>
<dbReference type="PANTHER" id="PTHR48104">
    <property type="entry name" value="METACASPASE-4"/>
    <property type="match status" value="1"/>
</dbReference>
<dbReference type="PROSITE" id="PS00018">
    <property type="entry name" value="EF_HAND_1"/>
    <property type="match status" value="1"/>
</dbReference>
<dbReference type="PROSITE" id="PS51781">
    <property type="entry name" value="SH3B"/>
    <property type="match status" value="1"/>
</dbReference>
<dbReference type="Pfam" id="PF08239">
    <property type="entry name" value="SH3_3"/>
    <property type="match status" value="1"/>
</dbReference>
<gene>
    <name evidence="3" type="ORF">MMF98_15390</name>
</gene>
<evidence type="ECO:0000313" key="4">
    <source>
        <dbReference type="Proteomes" id="UP001139447"/>
    </source>
</evidence>
<accession>A0A9X2AQI2</accession>
<dbReference type="Gene3D" id="2.30.30.40">
    <property type="entry name" value="SH3 Domains"/>
    <property type="match status" value="1"/>
</dbReference>
<dbReference type="RefSeq" id="WP_243307475.1">
    <property type="nucleotide sequence ID" value="NZ_JALGBI010000002.1"/>
</dbReference>
<dbReference type="GO" id="GO:0005737">
    <property type="term" value="C:cytoplasm"/>
    <property type="evidence" value="ECO:0007669"/>
    <property type="project" value="TreeGrafter"/>
</dbReference>
<dbReference type="GO" id="GO:0006508">
    <property type="term" value="P:proteolysis"/>
    <property type="evidence" value="ECO:0007669"/>
    <property type="project" value="InterPro"/>
</dbReference>
<dbReference type="SUPFAM" id="SSF52129">
    <property type="entry name" value="Caspase-like"/>
    <property type="match status" value="1"/>
</dbReference>
<dbReference type="AlphaFoldDB" id="A0A9X2AQI2"/>
<name>A0A9X2AQI2_9BURK</name>
<dbReference type="EMBL" id="JALGBI010000002">
    <property type="protein sequence ID" value="MCJ0764602.1"/>
    <property type="molecule type" value="Genomic_DNA"/>
</dbReference>
<dbReference type="InterPro" id="IPR050452">
    <property type="entry name" value="Metacaspase"/>
</dbReference>
<organism evidence="3 4">
    <name type="scientific">Variovorax terrae</name>
    <dbReference type="NCBI Taxonomy" id="2923278"/>
    <lineage>
        <taxon>Bacteria</taxon>
        <taxon>Pseudomonadati</taxon>
        <taxon>Pseudomonadota</taxon>
        <taxon>Betaproteobacteria</taxon>
        <taxon>Burkholderiales</taxon>
        <taxon>Comamonadaceae</taxon>
        <taxon>Variovorax</taxon>
    </lineage>
</organism>